<dbReference type="NCBIfam" id="NF033429">
    <property type="entry name" value="ImuA_translesion"/>
    <property type="match status" value="1"/>
</dbReference>
<dbReference type="InterPro" id="IPR017166">
    <property type="entry name" value="UCP037290"/>
</dbReference>
<dbReference type="InterPro" id="IPR047610">
    <property type="entry name" value="ImuA_translesion"/>
</dbReference>
<proteinExistence type="predicted"/>
<feature type="region of interest" description="Disordered" evidence="1">
    <location>
        <begin position="231"/>
        <end position="267"/>
    </location>
</feature>
<evidence type="ECO:0000313" key="2">
    <source>
        <dbReference type="EMBL" id="XBO69577.1"/>
    </source>
</evidence>
<dbReference type="InterPro" id="IPR027417">
    <property type="entry name" value="P-loop_NTPase"/>
</dbReference>
<protein>
    <submittedName>
        <fullName evidence="2">Translesion DNA synthesis-associated protein ImuA</fullName>
    </submittedName>
</protein>
<dbReference type="EMBL" id="CP098827">
    <property type="protein sequence ID" value="XBO69577.1"/>
    <property type="molecule type" value="Genomic_DNA"/>
</dbReference>
<sequence>MKAADNQARDNASDDLSRLMQRGSVWRARRQWHRDQPEGDTKRGISTGVEALDEVLGGGWPRGELLELLLDRAGCGEIRLLLPLMHRCERVVWFDPPWQPHAAALAAAGLDLSRLVIVRTRHPRQRLWAMEQALKSGCCDLVLGWFAAVQGQWLRRLQLAVASGGGHGALIRPADFAKQGSVAPWRLRLSAPDQSSGDETAPLSSRIKVHAFKRKGAMPARAIDITLADSRLSPPCPRPTSLPCAPSGERRSRPVLLVSERKGAGRS</sequence>
<dbReference type="Gene3D" id="3.40.50.300">
    <property type="entry name" value="P-loop containing nucleotide triphosphate hydrolases"/>
    <property type="match status" value="1"/>
</dbReference>
<dbReference type="SUPFAM" id="SSF52540">
    <property type="entry name" value="P-loop containing nucleoside triphosphate hydrolases"/>
    <property type="match status" value="1"/>
</dbReference>
<dbReference type="AlphaFoldDB" id="A0AAU7KDR6"/>
<name>A0AAU7KDR6_9GAMM</name>
<evidence type="ECO:0000256" key="1">
    <source>
        <dbReference type="SAM" id="MobiDB-lite"/>
    </source>
</evidence>
<gene>
    <name evidence="2" type="primary">imuA</name>
    <name evidence="2" type="ORF">NFG58_13170</name>
</gene>
<accession>A0AAU7KDR6</accession>
<dbReference type="PIRSF" id="PIRSF037290">
    <property type="entry name" value="UCP037290"/>
    <property type="match status" value="1"/>
</dbReference>
<organism evidence="2">
    <name type="scientific">Halomonas sp. RT37</name>
    <dbReference type="NCBI Taxonomy" id="2950872"/>
    <lineage>
        <taxon>Bacteria</taxon>
        <taxon>Pseudomonadati</taxon>
        <taxon>Pseudomonadota</taxon>
        <taxon>Gammaproteobacteria</taxon>
        <taxon>Oceanospirillales</taxon>
        <taxon>Halomonadaceae</taxon>
        <taxon>Halomonas</taxon>
    </lineage>
</organism>
<reference evidence="2" key="1">
    <citation type="submission" date="2022-06" db="EMBL/GenBank/DDBJ databases">
        <title>A novel DMS-producing enzyme.</title>
        <authorList>
            <person name="Zhang Y."/>
        </authorList>
    </citation>
    <scope>NUCLEOTIDE SEQUENCE</scope>
    <source>
        <strain evidence="2">RT37</strain>
    </source>
</reference>
<dbReference type="RefSeq" id="WP_348826694.1">
    <property type="nucleotide sequence ID" value="NZ_CP098827.1"/>
</dbReference>